<proteinExistence type="predicted"/>
<dbReference type="Pfam" id="PF04998">
    <property type="entry name" value="RNA_pol_Rpb1_5"/>
    <property type="match status" value="1"/>
</dbReference>
<evidence type="ECO:0000256" key="1">
    <source>
        <dbReference type="ARBA" id="ARBA00004123"/>
    </source>
</evidence>
<keyword evidence="3" id="KW-0240">DNA-directed RNA polymerase</keyword>
<evidence type="ECO:0000256" key="14">
    <source>
        <dbReference type="SAM" id="MobiDB-lite"/>
    </source>
</evidence>
<dbReference type="InterPro" id="IPR007075">
    <property type="entry name" value="RNA_pol_Rpb1_6"/>
</dbReference>
<evidence type="ECO:0000256" key="6">
    <source>
        <dbReference type="ARBA" id="ARBA00022695"/>
    </source>
</evidence>
<dbReference type="SUPFAM" id="SSF64484">
    <property type="entry name" value="beta and beta-prime subunits of DNA dependent RNA-polymerase"/>
    <property type="match status" value="1"/>
</dbReference>
<dbReference type="InterPro" id="IPR007081">
    <property type="entry name" value="RNA_pol_Rpb1_5"/>
</dbReference>
<evidence type="ECO:0000256" key="8">
    <source>
        <dbReference type="ARBA" id="ARBA00022737"/>
    </source>
</evidence>
<keyword evidence="5" id="KW-0808">Transferase</keyword>
<evidence type="ECO:0000256" key="9">
    <source>
        <dbReference type="ARBA" id="ARBA00022833"/>
    </source>
</evidence>
<reference evidence="20" key="1">
    <citation type="submission" date="2014-08" db="EMBL/GenBank/DDBJ databases">
        <authorList>
            <person name="Sharma Rahul"/>
            <person name="Thines Marco"/>
        </authorList>
    </citation>
    <scope>NUCLEOTIDE SEQUENCE</scope>
</reference>
<feature type="domain" description="RNA polymerase Rpb1" evidence="15">
    <location>
        <begin position="24"/>
        <end position="183"/>
    </location>
</feature>
<dbReference type="InterPro" id="IPR042102">
    <property type="entry name" value="RNA_pol_Rpb1_3_sf"/>
</dbReference>
<dbReference type="GO" id="GO:0005665">
    <property type="term" value="C:RNA polymerase II, core complex"/>
    <property type="evidence" value="ECO:0007669"/>
    <property type="project" value="TreeGrafter"/>
</dbReference>
<dbReference type="InterPro" id="IPR038593">
    <property type="entry name" value="RNA_pol_Rpb1_7_sf"/>
</dbReference>
<evidence type="ECO:0000313" key="20">
    <source>
        <dbReference type="EMBL" id="CED83722.1"/>
    </source>
</evidence>
<dbReference type="InterPro" id="IPR038120">
    <property type="entry name" value="Rpb1_funnel_sf"/>
</dbReference>
<dbReference type="GO" id="GO:0003899">
    <property type="term" value="F:DNA-directed RNA polymerase activity"/>
    <property type="evidence" value="ECO:0007669"/>
    <property type="project" value="UniProtKB-EC"/>
</dbReference>
<dbReference type="InterPro" id="IPR007073">
    <property type="entry name" value="RNA_pol_Rpb1_7"/>
</dbReference>
<feature type="region of interest" description="Disordered" evidence="14">
    <location>
        <begin position="1165"/>
        <end position="1200"/>
    </location>
</feature>
<keyword evidence="12" id="KW-0804">Transcription</keyword>
<dbReference type="InterPro" id="IPR007083">
    <property type="entry name" value="RNA_pol_Rpb1_4"/>
</dbReference>
<dbReference type="Gene3D" id="6.20.50.80">
    <property type="match status" value="1"/>
</dbReference>
<name>A0A0F7SNT0_PHARH</name>
<dbReference type="Pfam" id="PF05001">
    <property type="entry name" value="RNA_pol_Rpb1_R"/>
    <property type="match status" value="5"/>
</dbReference>
<evidence type="ECO:0000256" key="11">
    <source>
        <dbReference type="ARBA" id="ARBA00023125"/>
    </source>
</evidence>
<dbReference type="InterPro" id="IPR007066">
    <property type="entry name" value="RNA_pol_Rpb1_3"/>
</dbReference>
<dbReference type="FunFam" id="1.10.150.390:FF:000001">
    <property type="entry name" value="DNA-directed RNA polymerase subunit"/>
    <property type="match status" value="1"/>
</dbReference>
<dbReference type="Pfam" id="PF04983">
    <property type="entry name" value="RNA_pol_Rpb1_3"/>
    <property type="match status" value="1"/>
</dbReference>
<evidence type="ECO:0000259" key="18">
    <source>
        <dbReference type="Pfam" id="PF04998"/>
    </source>
</evidence>
<evidence type="ECO:0000259" key="19">
    <source>
        <dbReference type="Pfam" id="PF05000"/>
    </source>
</evidence>
<evidence type="ECO:0000256" key="5">
    <source>
        <dbReference type="ARBA" id="ARBA00022679"/>
    </source>
</evidence>
<evidence type="ECO:0000256" key="12">
    <source>
        <dbReference type="ARBA" id="ARBA00023163"/>
    </source>
</evidence>
<evidence type="ECO:0000256" key="3">
    <source>
        <dbReference type="ARBA" id="ARBA00022478"/>
    </source>
</evidence>
<dbReference type="Pfam" id="PF04992">
    <property type="entry name" value="RNA_pol_Rpb1_6"/>
    <property type="match status" value="1"/>
</dbReference>
<dbReference type="Gene3D" id="1.10.132.30">
    <property type="match status" value="1"/>
</dbReference>
<evidence type="ECO:0000259" key="16">
    <source>
        <dbReference type="Pfam" id="PF04990"/>
    </source>
</evidence>
<dbReference type="EC" id="2.7.7.6" evidence="2"/>
<evidence type="ECO:0000256" key="7">
    <source>
        <dbReference type="ARBA" id="ARBA00022723"/>
    </source>
</evidence>
<dbReference type="Pfam" id="PF05000">
    <property type="entry name" value="RNA_pol_Rpb1_4"/>
    <property type="match status" value="1"/>
</dbReference>
<feature type="compositionally biased region" description="Low complexity" evidence="14">
    <location>
        <begin position="1189"/>
        <end position="1200"/>
    </location>
</feature>
<keyword evidence="11" id="KW-0238">DNA-binding</keyword>
<sequence>MNLHVPQSEETRAELSQIAWVPRQIISPQANKPVMGIVQDTLLGIRKFTLRDCFLEWKQVQNILLWLPNWDGIVPTPALIKPKPLWTGKQILSMTLPKGINIAKRADEPSPIHPTDEEVIVENGEILCGIIVKKMAGASANGFIDVIFREKGPEAARDWISNVQLVVNYFLFHSGFSVGIGDTIADKHVMGQISDALKKAKDGVLNLISWGEMDAIKRQPGMTIRETFEAEATKLLNEARDFAGKVGQKSLKDDNNVKQMVVSGSKGSFINISQMSALVGQQIVEGKRIPFGFRHRTLPHFAKDDYGTESRGFVENSYLRGLTPAEFFFHAMGGREGLIDTAIKTAETGYIQRRLVKALEDVKVCYDGTVRNAGGDILQFVYGEDGMDAAFMENQTLHGNRLDDQAFQDKYRIDLLDPRFKIPNGVLQVGIDVSSPDLQISLDEEWAQLREDRRMLRTFIMKDNVSSLPLPVNISRIIQNGQQIFHLDNRKPSDLSPQYIVDAIRALTERLIVIHGEDDLAKEAQYNATLLFSILLRSNLASRVVLIEHRLNRETFDWVCGEVEAKFNQSLVNAGEMCGVLAAQSIGEPATQMTLNTFHYAGVSSKNVTLGVPRLKEVMNVATNIKTPSLTVFLTDEMRRTIDTAKMVQTELEHATLRTVTAAVEVIFDPNPQATVIEDDKEFVEGFFAMPDEGTEEKLDRMSPWVLRLELDRAKMLDKDLEIDYVASKISDKFQDDLHVIYSDQNSEKLVIRCRTISDEADKDDPEVAANEDTFLKTLEAELLDKIDLRGIPGIQRVFMTNKDDKLQVVSERGQWEKVKEWYLETDGSNFKRVLAVDGVDAERTYSNNCTEIYETLGVEAGRAALYSELHLVISFGGSYVNYRHLSLLCDLMTQRGKLMSITRHGINRTDAGALSRCSFEETVEILMEAAAIGDADDCMGVAENVLLGQVAHMGTGMFDVSLDMEMLKDVIVDHRLPVQAMLAAREGGMTPGLNGGMTPVDSSSPMGAFNHVSNDVAFSPIIHSGSMDDAASFEYMGYGQSPMGAGGLGGMSPHGYSPSSPSYSPTSPFMPTSPFHSATSPFATSPFHSTSGMGTSPGYSPASPLYSPASPSFSPASPSFSPASPSFSPASPSFSPASPSFSPASPSYSPTSPRYSPASPAFNATSPSYSPASPRFSPVSPAGPSRMSPTSPAYSPASPAYSPTSPTYSPASPSFSPASPSYSPASPSFSPASPAFSPASPKPAGSTSGGAVLSDCVFIMPIYGKTKYLPNPIPYRLYPKIRNPVNLPLLPRSTVPNHAIVEPKTYVQARTESLAYSPAKMLAARQASSPETFPPNLRIQNWVDSREAWGNVPRANRKLLMGIARRH</sequence>
<evidence type="ECO:0000256" key="10">
    <source>
        <dbReference type="ARBA" id="ARBA00022842"/>
    </source>
</evidence>
<feature type="region of interest" description="Disordered" evidence="14">
    <location>
        <begin position="1050"/>
        <end position="1069"/>
    </location>
</feature>
<feature type="domain" description="RNA polymerase Rpb1" evidence="18">
    <location>
        <begin position="321"/>
        <end position="913"/>
    </location>
</feature>
<feature type="domain" description="RNA polymerase Rpb1" evidence="16">
    <location>
        <begin position="656"/>
        <end position="790"/>
    </location>
</feature>
<keyword evidence="10" id="KW-0460">Magnesium</keyword>
<evidence type="ECO:0000256" key="13">
    <source>
        <dbReference type="ARBA" id="ARBA00023242"/>
    </source>
</evidence>
<dbReference type="GO" id="GO:0006367">
    <property type="term" value="P:transcription initiation at RNA polymerase II promoter"/>
    <property type="evidence" value="ECO:0007669"/>
    <property type="project" value="UniProtKB-ARBA"/>
</dbReference>
<evidence type="ECO:0000259" key="15">
    <source>
        <dbReference type="Pfam" id="PF04983"/>
    </source>
</evidence>
<keyword evidence="8" id="KW-0677">Repeat</keyword>
<organism evidence="20">
    <name type="scientific">Phaffia rhodozyma</name>
    <name type="common">Yeast</name>
    <name type="synonym">Xanthophyllomyces dendrorhous</name>
    <dbReference type="NCBI Taxonomy" id="264483"/>
    <lineage>
        <taxon>Eukaryota</taxon>
        <taxon>Fungi</taxon>
        <taxon>Dikarya</taxon>
        <taxon>Basidiomycota</taxon>
        <taxon>Agaricomycotina</taxon>
        <taxon>Tremellomycetes</taxon>
        <taxon>Cystofilobasidiales</taxon>
        <taxon>Mrakiaceae</taxon>
        <taxon>Phaffia</taxon>
    </lineage>
</organism>
<dbReference type="Gene3D" id="6.10.250.2940">
    <property type="match status" value="1"/>
</dbReference>
<dbReference type="InterPro" id="IPR045867">
    <property type="entry name" value="DNA-dir_RpoC_beta_prime"/>
</dbReference>
<dbReference type="EMBL" id="LN483157">
    <property type="protein sequence ID" value="CED83722.1"/>
    <property type="molecule type" value="Genomic_DNA"/>
</dbReference>
<dbReference type="GO" id="GO:0046872">
    <property type="term" value="F:metal ion binding"/>
    <property type="evidence" value="ECO:0007669"/>
    <property type="project" value="UniProtKB-KW"/>
</dbReference>
<dbReference type="FunFam" id="1.10.132.30:FF:000001">
    <property type="entry name" value="DNA-directed RNA polymerase subunit"/>
    <property type="match status" value="1"/>
</dbReference>
<keyword evidence="6" id="KW-0548">Nucleotidyltransferase</keyword>
<keyword evidence="13" id="KW-0539">Nucleus</keyword>
<evidence type="ECO:0000259" key="17">
    <source>
        <dbReference type="Pfam" id="PF04992"/>
    </source>
</evidence>
<protein>
    <recommendedName>
        <fullName evidence="2">DNA-directed RNA polymerase</fullName>
        <ecNumber evidence="2">2.7.7.6</ecNumber>
    </recommendedName>
</protein>
<comment type="subcellular location">
    <subcellularLocation>
        <location evidence="1">Nucleus</location>
    </subcellularLocation>
</comment>
<keyword evidence="7" id="KW-0479">Metal-binding</keyword>
<feature type="domain" description="RNA polymerase Rpb1" evidence="17">
    <location>
        <begin position="387"/>
        <end position="570"/>
    </location>
</feature>
<keyword evidence="9" id="KW-0862">Zinc</keyword>
<feature type="compositionally biased region" description="Low complexity" evidence="14">
    <location>
        <begin position="1054"/>
        <end position="1069"/>
    </location>
</feature>
<dbReference type="PROSITE" id="PS00115">
    <property type="entry name" value="RNA_POL_II_REPEAT"/>
    <property type="match status" value="1"/>
</dbReference>
<evidence type="ECO:0000256" key="4">
    <source>
        <dbReference type="ARBA" id="ARBA00022553"/>
    </source>
</evidence>
<dbReference type="PANTHER" id="PTHR19376">
    <property type="entry name" value="DNA-DIRECTED RNA POLYMERASE"/>
    <property type="match status" value="1"/>
</dbReference>
<dbReference type="GO" id="GO:0006368">
    <property type="term" value="P:transcription elongation by RNA polymerase II"/>
    <property type="evidence" value="ECO:0007669"/>
    <property type="project" value="UniProtKB-ARBA"/>
</dbReference>
<dbReference type="PANTHER" id="PTHR19376:SF37">
    <property type="entry name" value="DNA-DIRECTED RNA POLYMERASE II SUBUNIT RPB1"/>
    <property type="match status" value="1"/>
</dbReference>
<feature type="domain" description="RNA polymerase Rpb1" evidence="19">
    <location>
        <begin position="214"/>
        <end position="314"/>
    </location>
</feature>
<dbReference type="Gene3D" id="3.30.1360.140">
    <property type="match status" value="1"/>
</dbReference>
<dbReference type="FunFam" id="1.10.274.100:FF:000001">
    <property type="entry name" value="DNA-directed RNA polymerase subunit"/>
    <property type="match status" value="1"/>
</dbReference>
<dbReference type="Gene3D" id="1.10.274.100">
    <property type="entry name" value="RNA polymerase Rpb1, domain 3"/>
    <property type="match status" value="1"/>
</dbReference>
<dbReference type="CDD" id="cd02584">
    <property type="entry name" value="RNAP_II_Rpb1_C"/>
    <property type="match status" value="1"/>
</dbReference>
<keyword evidence="4" id="KW-0597">Phosphoprotein</keyword>
<evidence type="ECO:0000256" key="2">
    <source>
        <dbReference type="ARBA" id="ARBA00012418"/>
    </source>
</evidence>
<dbReference type="GO" id="GO:0003677">
    <property type="term" value="F:DNA binding"/>
    <property type="evidence" value="ECO:0007669"/>
    <property type="project" value="UniProtKB-KW"/>
</dbReference>
<accession>A0A0F7SNT0</accession>
<dbReference type="Pfam" id="PF04990">
    <property type="entry name" value="RNA_pol_Rpb1_7"/>
    <property type="match status" value="1"/>
</dbReference>
<dbReference type="Gene3D" id="1.10.150.390">
    <property type="match status" value="1"/>
</dbReference>
<dbReference type="InterPro" id="IPR000684">
    <property type="entry name" value="RNA_pol_II_repeat_euk"/>
</dbReference>